<evidence type="ECO:0000256" key="3">
    <source>
        <dbReference type="ARBA" id="ARBA00012572"/>
    </source>
</evidence>
<dbReference type="PANTHER" id="PTHR42894">
    <property type="entry name" value="N-(5'-PHOSPHORIBOSYL)ANTHRANILATE ISOMERASE"/>
    <property type="match status" value="1"/>
</dbReference>
<evidence type="ECO:0000256" key="1">
    <source>
        <dbReference type="ARBA" id="ARBA00001164"/>
    </source>
</evidence>
<dbReference type="UniPathway" id="UPA00035">
    <property type="reaction ID" value="UER00042"/>
</dbReference>
<keyword evidence="6 9" id="KW-0822">Tryptophan biosynthesis</keyword>
<evidence type="ECO:0000313" key="11">
    <source>
        <dbReference type="EMBL" id="BAR58012.1"/>
    </source>
</evidence>
<evidence type="ECO:0000256" key="2">
    <source>
        <dbReference type="ARBA" id="ARBA00004664"/>
    </source>
</evidence>
<organism evidence="11 12">
    <name type="scientific">Bradyrhizobium diazoefficiens</name>
    <dbReference type="NCBI Taxonomy" id="1355477"/>
    <lineage>
        <taxon>Bacteria</taxon>
        <taxon>Pseudomonadati</taxon>
        <taxon>Pseudomonadota</taxon>
        <taxon>Alphaproteobacteria</taxon>
        <taxon>Hyphomicrobiales</taxon>
        <taxon>Nitrobacteraceae</taxon>
        <taxon>Bradyrhizobium</taxon>
    </lineage>
</organism>
<dbReference type="GO" id="GO:0004640">
    <property type="term" value="F:phosphoribosylanthranilate isomerase activity"/>
    <property type="evidence" value="ECO:0007669"/>
    <property type="project" value="UniProtKB-UniRule"/>
</dbReference>
<comment type="pathway">
    <text evidence="2 9">Amino-acid biosynthesis; L-tryptophan biosynthesis; L-tryptophan from chorismate: step 3/5.</text>
</comment>
<evidence type="ECO:0000256" key="9">
    <source>
        <dbReference type="HAMAP-Rule" id="MF_00135"/>
    </source>
</evidence>
<gene>
    <name evidence="9" type="primary">trpF</name>
    <name evidence="11" type="ORF">NK6_4847</name>
</gene>
<accession>A0A0E4FU44</accession>
<dbReference type="SUPFAM" id="SSF51366">
    <property type="entry name" value="Ribulose-phoshate binding barrel"/>
    <property type="match status" value="1"/>
</dbReference>
<keyword evidence="5 9" id="KW-0028">Amino-acid biosynthesis</keyword>
<protein>
    <recommendedName>
        <fullName evidence="4 9">N-(5'-phosphoribosyl)anthranilate isomerase</fullName>
        <shortName evidence="9">PRAI</shortName>
        <ecNumber evidence="3 9">5.3.1.24</ecNumber>
    </recommendedName>
</protein>
<dbReference type="PANTHER" id="PTHR42894:SF1">
    <property type="entry name" value="N-(5'-PHOSPHORIBOSYL)ANTHRANILATE ISOMERASE"/>
    <property type="match status" value="1"/>
</dbReference>
<keyword evidence="8 9" id="KW-0413">Isomerase</keyword>
<dbReference type="CDD" id="cd00405">
    <property type="entry name" value="PRAI"/>
    <property type="match status" value="1"/>
</dbReference>
<reference evidence="11 12" key="1">
    <citation type="submission" date="2014-11" db="EMBL/GenBank/DDBJ databases">
        <title>Symbiosis island explosion on the genome of extra-slow-growing strains of soybean bradyrhizobia with massive insertion sequences.</title>
        <authorList>
            <person name="Iida T."/>
            <person name="Minamisawa K."/>
        </authorList>
    </citation>
    <scope>NUCLEOTIDE SEQUENCE [LARGE SCALE GENOMIC DNA]</scope>
    <source>
        <strain evidence="11 12">NK6</strain>
    </source>
</reference>
<comment type="catalytic activity">
    <reaction evidence="1 9">
        <text>N-(5-phospho-beta-D-ribosyl)anthranilate = 1-(2-carboxyphenylamino)-1-deoxy-D-ribulose 5-phosphate</text>
        <dbReference type="Rhea" id="RHEA:21540"/>
        <dbReference type="ChEBI" id="CHEBI:18277"/>
        <dbReference type="ChEBI" id="CHEBI:58613"/>
        <dbReference type="EC" id="5.3.1.24"/>
    </reaction>
</comment>
<dbReference type="HAMAP" id="MF_00135">
    <property type="entry name" value="PRAI"/>
    <property type="match status" value="1"/>
</dbReference>
<comment type="similarity">
    <text evidence="9">Belongs to the TrpF family.</text>
</comment>
<dbReference type="AlphaFoldDB" id="A0A0E4FU44"/>
<sequence>MLTQIYEISSPDEARVVSQIGIDHVGVLVGDGGFPREQPLPRAAEIAAAIVAPARFSALFLTARVAFIIEWARALKPAIIHLGAAPELLAPDQVATVKAALPDSLIMRSVPVYGEESIDIARTYEGIANYLLLDSHRPSDKQIGALGVPHDWSISRRIVEAVGTSVILAGGLGPDNVAQAIGVVRPAGVDSKTKTDREGSHAKDLERVRRFYEAARKAIAAT</sequence>
<dbReference type="Pfam" id="PF00697">
    <property type="entry name" value="PRAI"/>
    <property type="match status" value="1"/>
</dbReference>
<evidence type="ECO:0000256" key="4">
    <source>
        <dbReference type="ARBA" id="ARBA00022272"/>
    </source>
</evidence>
<dbReference type="InterPro" id="IPR044643">
    <property type="entry name" value="TrpF_fam"/>
</dbReference>
<dbReference type="Proteomes" id="UP000063308">
    <property type="component" value="Chromosome"/>
</dbReference>
<dbReference type="RefSeq" id="WP_060910109.1">
    <property type="nucleotide sequence ID" value="NZ_CP126038.1"/>
</dbReference>
<dbReference type="InterPro" id="IPR001240">
    <property type="entry name" value="PRAI_dom"/>
</dbReference>
<evidence type="ECO:0000256" key="5">
    <source>
        <dbReference type="ARBA" id="ARBA00022605"/>
    </source>
</evidence>
<evidence type="ECO:0000256" key="7">
    <source>
        <dbReference type="ARBA" id="ARBA00023141"/>
    </source>
</evidence>
<dbReference type="InterPro" id="IPR013785">
    <property type="entry name" value="Aldolase_TIM"/>
</dbReference>
<keyword evidence="7 9" id="KW-0057">Aromatic amino acid biosynthesis</keyword>
<evidence type="ECO:0000256" key="6">
    <source>
        <dbReference type="ARBA" id="ARBA00022822"/>
    </source>
</evidence>
<dbReference type="GO" id="GO:0000162">
    <property type="term" value="P:L-tryptophan biosynthetic process"/>
    <property type="evidence" value="ECO:0007669"/>
    <property type="project" value="UniProtKB-UniRule"/>
</dbReference>
<dbReference type="EC" id="5.3.1.24" evidence="3 9"/>
<name>A0A0E4FU44_9BRAD</name>
<proteinExistence type="inferred from homology"/>
<evidence type="ECO:0000313" key="12">
    <source>
        <dbReference type="Proteomes" id="UP000063308"/>
    </source>
</evidence>
<dbReference type="InterPro" id="IPR011060">
    <property type="entry name" value="RibuloseP-bd_barrel"/>
</dbReference>
<feature type="domain" description="N-(5'phosphoribosyl) anthranilate isomerase (PRAI)" evidence="10">
    <location>
        <begin position="116"/>
        <end position="213"/>
    </location>
</feature>
<dbReference type="EMBL" id="AP014685">
    <property type="protein sequence ID" value="BAR58012.1"/>
    <property type="molecule type" value="Genomic_DNA"/>
</dbReference>
<evidence type="ECO:0000259" key="10">
    <source>
        <dbReference type="Pfam" id="PF00697"/>
    </source>
</evidence>
<dbReference type="Gene3D" id="3.20.20.70">
    <property type="entry name" value="Aldolase class I"/>
    <property type="match status" value="1"/>
</dbReference>
<evidence type="ECO:0000256" key="8">
    <source>
        <dbReference type="ARBA" id="ARBA00023235"/>
    </source>
</evidence>